<dbReference type="OrthoDB" id="10646690at2759"/>
<name>A0A420J5G8_9PEZI</name>
<dbReference type="EMBL" id="MCBR01001903">
    <property type="protein sequence ID" value="RKF82025.1"/>
    <property type="molecule type" value="Genomic_DNA"/>
</dbReference>
<protein>
    <submittedName>
        <fullName evidence="1">Uncharacterized protein</fullName>
    </submittedName>
</protein>
<evidence type="ECO:0000313" key="2">
    <source>
        <dbReference type="Proteomes" id="UP000285405"/>
    </source>
</evidence>
<accession>A0A420J5G8</accession>
<proteinExistence type="predicted"/>
<dbReference type="Proteomes" id="UP000285405">
    <property type="component" value="Unassembled WGS sequence"/>
</dbReference>
<gene>
    <name evidence="1" type="ORF">GcC1_019027</name>
</gene>
<evidence type="ECO:0000313" key="1">
    <source>
        <dbReference type="EMBL" id="RKF82025.1"/>
    </source>
</evidence>
<reference evidence="1 2" key="1">
    <citation type="journal article" date="2018" name="BMC Genomics">
        <title>Comparative genome analyses reveal sequence features reflecting distinct modes of host-adaptation between dicot and monocot powdery mildew.</title>
        <authorList>
            <person name="Wu Y."/>
            <person name="Ma X."/>
            <person name="Pan Z."/>
            <person name="Kale S.D."/>
            <person name="Song Y."/>
            <person name="King H."/>
            <person name="Zhang Q."/>
            <person name="Presley C."/>
            <person name="Deng X."/>
            <person name="Wei C.I."/>
            <person name="Xiao S."/>
        </authorList>
    </citation>
    <scope>NUCLEOTIDE SEQUENCE [LARGE SCALE GENOMIC DNA]</scope>
    <source>
        <strain evidence="1">UCSC1</strain>
    </source>
</reference>
<dbReference type="AlphaFoldDB" id="A0A420J5G8"/>
<sequence>MKNDSQFLAEYEGNSDSEVDEEAMILDKIKLNIDDEQPIGEFLITANDDDDAETQHSTYHHHML</sequence>
<comment type="caution">
    <text evidence="1">The sequence shown here is derived from an EMBL/GenBank/DDBJ whole genome shotgun (WGS) entry which is preliminary data.</text>
</comment>
<organism evidence="1 2">
    <name type="scientific">Golovinomyces cichoracearum</name>
    <dbReference type="NCBI Taxonomy" id="62708"/>
    <lineage>
        <taxon>Eukaryota</taxon>
        <taxon>Fungi</taxon>
        <taxon>Dikarya</taxon>
        <taxon>Ascomycota</taxon>
        <taxon>Pezizomycotina</taxon>
        <taxon>Leotiomycetes</taxon>
        <taxon>Erysiphales</taxon>
        <taxon>Erysiphaceae</taxon>
        <taxon>Golovinomyces</taxon>
    </lineage>
</organism>